<dbReference type="AlphaFoldDB" id="A0A6C0EM61"/>
<dbReference type="SUPFAM" id="SSF48403">
    <property type="entry name" value="Ankyrin repeat"/>
    <property type="match status" value="1"/>
</dbReference>
<dbReference type="Pfam" id="PF12796">
    <property type="entry name" value="Ank_2"/>
    <property type="match status" value="1"/>
</dbReference>
<proteinExistence type="predicted"/>
<protein>
    <submittedName>
        <fullName evidence="1">Uncharacterized protein</fullName>
    </submittedName>
</protein>
<evidence type="ECO:0000313" key="1">
    <source>
        <dbReference type="EMBL" id="QHT29420.1"/>
    </source>
</evidence>
<dbReference type="Gene3D" id="1.25.40.20">
    <property type="entry name" value="Ankyrin repeat-containing domain"/>
    <property type="match status" value="1"/>
</dbReference>
<dbReference type="InterPro" id="IPR036770">
    <property type="entry name" value="Ankyrin_rpt-contain_sf"/>
</dbReference>
<dbReference type="InterPro" id="IPR002110">
    <property type="entry name" value="Ankyrin_rpt"/>
</dbReference>
<reference evidence="1" key="1">
    <citation type="journal article" date="2020" name="Nature">
        <title>Giant virus diversity and host interactions through global metagenomics.</title>
        <authorList>
            <person name="Schulz F."/>
            <person name="Roux S."/>
            <person name="Paez-Espino D."/>
            <person name="Jungbluth S."/>
            <person name="Walsh D.A."/>
            <person name="Denef V.J."/>
            <person name="McMahon K.D."/>
            <person name="Konstantinidis K.T."/>
            <person name="Eloe-Fadrosh E.A."/>
            <person name="Kyrpides N.C."/>
            <person name="Woyke T."/>
        </authorList>
    </citation>
    <scope>NUCLEOTIDE SEQUENCE</scope>
    <source>
        <strain evidence="1">GVMAG-M-3300005589-24</strain>
    </source>
</reference>
<accession>A0A6C0EM61</accession>
<organism evidence="1">
    <name type="scientific">viral metagenome</name>
    <dbReference type="NCBI Taxonomy" id="1070528"/>
    <lineage>
        <taxon>unclassified sequences</taxon>
        <taxon>metagenomes</taxon>
        <taxon>organismal metagenomes</taxon>
    </lineage>
</organism>
<sequence length="142" mass="16048">MSDLIEYIYSSTIYLLTESYNAFRRCFRKSYEDYYEEYNRACMYGTVDKVERLLKKCDLLSKEAGLLLASGGGNISVTEYLIKKGAVNLDEALAEACKKNRYSIADLLVRKGASTTVGLRYATSLNIIRMLYRCENGGGNII</sequence>
<name>A0A6C0EM61_9ZZZZ</name>
<dbReference type="EMBL" id="MN738877">
    <property type="protein sequence ID" value="QHT29420.1"/>
    <property type="molecule type" value="Genomic_DNA"/>
</dbReference>